<dbReference type="InterPro" id="IPR000866">
    <property type="entry name" value="AhpC/TSA"/>
</dbReference>
<organism evidence="12 13">
    <name type="scientific">Lentinula detonsa</name>
    <dbReference type="NCBI Taxonomy" id="2804962"/>
    <lineage>
        <taxon>Eukaryota</taxon>
        <taxon>Fungi</taxon>
        <taxon>Dikarya</taxon>
        <taxon>Basidiomycota</taxon>
        <taxon>Agaricomycotina</taxon>
        <taxon>Agaricomycetes</taxon>
        <taxon>Agaricomycetidae</taxon>
        <taxon>Agaricales</taxon>
        <taxon>Marasmiineae</taxon>
        <taxon>Omphalotaceae</taxon>
        <taxon>Lentinula</taxon>
    </lineage>
</organism>
<evidence type="ECO:0000256" key="3">
    <source>
        <dbReference type="ARBA" id="ARBA00022862"/>
    </source>
</evidence>
<dbReference type="EMBL" id="JANVFU010000005">
    <property type="protein sequence ID" value="KAJ3745845.1"/>
    <property type="molecule type" value="Genomic_DNA"/>
</dbReference>
<dbReference type="PROSITE" id="PS51352">
    <property type="entry name" value="THIOREDOXIN_2"/>
    <property type="match status" value="1"/>
</dbReference>
<dbReference type="InterPro" id="IPR036249">
    <property type="entry name" value="Thioredoxin-like_sf"/>
</dbReference>
<gene>
    <name evidence="12" type="ORF">DFH05DRAFT_1524123</name>
</gene>
<protein>
    <recommendedName>
        <fullName evidence="1">thioredoxin-dependent peroxiredoxin</fullName>
        <ecNumber evidence="1">1.11.1.24</ecNumber>
    </recommendedName>
    <alternativeName>
        <fullName evidence="7">Thioredoxin peroxidase</fullName>
    </alternativeName>
</protein>
<accession>A0A9W8TZ69</accession>
<feature type="region of interest" description="Disordered" evidence="10">
    <location>
        <begin position="341"/>
        <end position="389"/>
    </location>
</feature>
<evidence type="ECO:0000256" key="4">
    <source>
        <dbReference type="ARBA" id="ARBA00023002"/>
    </source>
</evidence>
<evidence type="ECO:0000256" key="2">
    <source>
        <dbReference type="ARBA" id="ARBA00022559"/>
    </source>
</evidence>
<dbReference type="GO" id="GO:0045454">
    <property type="term" value="P:cell redox homeostasis"/>
    <property type="evidence" value="ECO:0007669"/>
    <property type="project" value="TreeGrafter"/>
</dbReference>
<reference evidence="12 13" key="1">
    <citation type="journal article" date="2023" name="Proc. Natl. Acad. Sci. U.S.A.">
        <title>A global phylogenomic analysis of the shiitake genus Lentinula.</title>
        <authorList>
            <person name="Sierra-Patev S."/>
            <person name="Min B."/>
            <person name="Naranjo-Ortiz M."/>
            <person name="Looney B."/>
            <person name="Konkel Z."/>
            <person name="Slot J.C."/>
            <person name="Sakamoto Y."/>
            <person name="Steenwyk J.L."/>
            <person name="Rokas A."/>
            <person name="Carro J."/>
            <person name="Camarero S."/>
            <person name="Ferreira P."/>
            <person name="Molpeceres G."/>
            <person name="Ruiz-Duenas F.J."/>
            <person name="Serrano A."/>
            <person name="Henrissat B."/>
            <person name="Drula E."/>
            <person name="Hughes K.W."/>
            <person name="Mata J.L."/>
            <person name="Ishikawa N.K."/>
            <person name="Vargas-Isla R."/>
            <person name="Ushijima S."/>
            <person name="Smith C.A."/>
            <person name="Donoghue J."/>
            <person name="Ahrendt S."/>
            <person name="Andreopoulos W."/>
            <person name="He G."/>
            <person name="LaButti K."/>
            <person name="Lipzen A."/>
            <person name="Ng V."/>
            <person name="Riley R."/>
            <person name="Sandor L."/>
            <person name="Barry K."/>
            <person name="Martinez A.T."/>
            <person name="Xiao Y."/>
            <person name="Gibbons J.G."/>
            <person name="Terashima K."/>
            <person name="Grigoriev I.V."/>
            <person name="Hibbett D."/>
        </authorList>
    </citation>
    <scope>NUCLEOTIDE SEQUENCE [LARGE SCALE GENOMIC DNA]</scope>
    <source>
        <strain evidence="12 13">TFB7810</strain>
    </source>
</reference>
<keyword evidence="3" id="KW-0049">Antioxidant</keyword>
<dbReference type="SUPFAM" id="SSF52833">
    <property type="entry name" value="Thioredoxin-like"/>
    <property type="match status" value="1"/>
</dbReference>
<evidence type="ECO:0000259" key="11">
    <source>
        <dbReference type="PROSITE" id="PS51352"/>
    </source>
</evidence>
<name>A0A9W8TZ69_9AGAR</name>
<dbReference type="PANTHER" id="PTHR42801">
    <property type="entry name" value="THIOREDOXIN-DEPENDENT PEROXIDE REDUCTASE"/>
    <property type="match status" value="1"/>
</dbReference>
<dbReference type="InterPro" id="IPR013766">
    <property type="entry name" value="Thioredoxin_domain"/>
</dbReference>
<keyword evidence="4" id="KW-0560">Oxidoreductase</keyword>
<keyword evidence="13" id="KW-1185">Reference proteome</keyword>
<feature type="domain" description="Thioredoxin" evidence="11">
    <location>
        <begin position="117"/>
        <end position="251"/>
    </location>
</feature>
<comment type="catalytic activity">
    <reaction evidence="9">
        <text>a hydroperoxide + [thioredoxin]-dithiol = an alcohol + [thioredoxin]-disulfide + H2O</text>
        <dbReference type="Rhea" id="RHEA:62620"/>
        <dbReference type="Rhea" id="RHEA-COMP:10698"/>
        <dbReference type="Rhea" id="RHEA-COMP:10700"/>
        <dbReference type="ChEBI" id="CHEBI:15377"/>
        <dbReference type="ChEBI" id="CHEBI:29950"/>
        <dbReference type="ChEBI" id="CHEBI:30879"/>
        <dbReference type="ChEBI" id="CHEBI:35924"/>
        <dbReference type="ChEBI" id="CHEBI:50058"/>
        <dbReference type="EC" id="1.11.1.24"/>
    </reaction>
</comment>
<feature type="compositionally biased region" description="Polar residues" evidence="10">
    <location>
        <begin position="10"/>
        <end position="29"/>
    </location>
</feature>
<dbReference type="PANTHER" id="PTHR42801:SF23">
    <property type="entry name" value="PEROXIREDOXIN DOT5"/>
    <property type="match status" value="1"/>
</dbReference>
<evidence type="ECO:0000313" key="13">
    <source>
        <dbReference type="Proteomes" id="UP001142393"/>
    </source>
</evidence>
<dbReference type="GO" id="GO:0005737">
    <property type="term" value="C:cytoplasm"/>
    <property type="evidence" value="ECO:0007669"/>
    <property type="project" value="TreeGrafter"/>
</dbReference>
<evidence type="ECO:0000313" key="12">
    <source>
        <dbReference type="EMBL" id="KAJ3745845.1"/>
    </source>
</evidence>
<keyword evidence="5" id="KW-1015">Disulfide bond</keyword>
<proteinExistence type="inferred from homology"/>
<evidence type="ECO:0000256" key="8">
    <source>
        <dbReference type="ARBA" id="ARBA00038489"/>
    </source>
</evidence>
<evidence type="ECO:0000256" key="7">
    <source>
        <dbReference type="ARBA" id="ARBA00032824"/>
    </source>
</evidence>
<evidence type="ECO:0000256" key="10">
    <source>
        <dbReference type="SAM" id="MobiDB-lite"/>
    </source>
</evidence>
<evidence type="ECO:0000256" key="1">
    <source>
        <dbReference type="ARBA" id="ARBA00013017"/>
    </source>
</evidence>
<keyword evidence="6" id="KW-0676">Redox-active center</keyword>
<keyword evidence="2" id="KW-0575">Peroxidase</keyword>
<dbReference type="CDD" id="cd03017">
    <property type="entry name" value="PRX_BCP"/>
    <property type="match status" value="1"/>
</dbReference>
<evidence type="ECO:0000256" key="9">
    <source>
        <dbReference type="ARBA" id="ARBA00049091"/>
    </source>
</evidence>
<evidence type="ECO:0000256" key="6">
    <source>
        <dbReference type="ARBA" id="ARBA00023284"/>
    </source>
</evidence>
<dbReference type="GO" id="GO:0008379">
    <property type="term" value="F:thioredoxin peroxidase activity"/>
    <property type="evidence" value="ECO:0007669"/>
    <property type="project" value="TreeGrafter"/>
</dbReference>
<evidence type="ECO:0000256" key="5">
    <source>
        <dbReference type="ARBA" id="ARBA00023157"/>
    </source>
</evidence>
<feature type="compositionally biased region" description="Basic and acidic residues" evidence="10">
    <location>
        <begin position="45"/>
        <end position="62"/>
    </location>
</feature>
<dbReference type="InterPro" id="IPR050924">
    <property type="entry name" value="Peroxiredoxin_BCP/PrxQ"/>
</dbReference>
<feature type="region of interest" description="Disordered" evidence="10">
    <location>
        <begin position="1"/>
        <end position="118"/>
    </location>
</feature>
<dbReference type="EC" id="1.11.1.24" evidence="1"/>
<comment type="caution">
    <text evidence="12">The sequence shown here is derived from an EMBL/GenBank/DDBJ whole genome shotgun (WGS) entry which is preliminary data.</text>
</comment>
<sequence length="389" mass="41201">MSEEAIVTDTPATKASTAEENTSAITTEGGSAEPSIAAAAVEDTSEVKDEQNVEKDVKDTKAPSRRSTRISSKSQPEAKETFKPKRAPSTKKRAVEDSVEGAKTTKKAKADPSEAGPALGSFLPEITLKSEKEVDVQVSLLAENKGVVLFLVPKADTPGCTNQACGFRDIYAEFTSAEYDVYCVSADPPAAQSKWQEKKSLPYGLLSDPDRKLISALGANDKGKTKRSHFVFAKAEEGAEGKGKLIEKHIGVKPVERLAIFGFIILHNYSSLCRNKGVFALFPSPSFCPYEDLLKPVLTDCFSLSPKLALEFIKSYVSGTSAALTGTSNGESIEAEDVATTNGGASGAAGTAPIEKSSEKDSEEAAVVSTDGAEDKDITMEAAEPLVTT</sequence>
<dbReference type="Proteomes" id="UP001142393">
    <property type="component" value="Unassembled WGS sequence"/>
</dbReference>
<dbReference type="AlphaFoldDB" id="A0A9W8TZ69"/>
<comment type="similarity">
    <text evidence="8">Belongs to the peroxiredoxin family. BCP/PrxQ subfamily.</text>
</comment>
<dbReference type="Pfam" id="PF00578">
    <property type="entry name" value="AhpC-TSA"/>
    <property type="match status" value="1"/>
</dbReference>
<dbReference type="Gene3D" id="3.40.30.10">
    <property type="entry name" value="Glutaredoxin"/>
    <property type="match status" value="1"/>
</dbReference>
<dbReference type="GO" id="GO:0034599">
    <property type="term" value="P:cellular response to oxidative stress"/>
    <property type="evidence" value="ECO:0007669"/>
    <property type="project" value="TreeGrafter"/>
</dbReference>
<feature type="compositionally biased region" description="Low complexity" evidence="10">
    <location>
        <begin position="341"/>
        <end position="352"/>
    </location>
</feature>